<accession>A0ABU2M046</accession>
<evidence type="ECO:0000259" key="3">
    <source>
        <dbReference type="Pfam" id="PF14258"/>
    </source>
</evidence>
<gene>
    <name evidence="4" type="ORF">RNC47_33480</name>
</gene>
<keyword evidence="2" id="KW-0472">Membrane</keyword>
<evidence type="ECO:0000256" key="1">
    <source>
        <dbReference type="SAM" id="MobiDB-lite"/>
    </source>
</evidence>
<dbReference type="RefSeq" id="WP_311604335.1">
    <property type="nucleotide sequence ID" value="NZ_JAVREM010000093.1"/>
</dbReference>
<name>A0ABU2M046_9ACTN</name>
<evidence type="ECO:0000256" key="2">
    <source>
        <dbReference type="SAM" id="Phobius"/>
    </source>
</evidence>
<reference evidence="5" key="1">
    <citation type="submission" date="2023-07" db="EMBL/GenBank/DDBJ databases">
        <title>30 novel species of actinomycetes from the DSMZ collection.</title>
        <authorList>
            <person name="Nouioui I."/>
        </authorList>
    </citation>
    <scope>NUCLEOTIDE SEQUENCE [LARGE SCALE GENOMIC DNA]</scope>
    <source>
        <strain evidence="5">DSM 44918</strain>
    </source>
</reference>
<proteinExistence type="predicted"/>
<keyword evidence="2" id="KW-0812">Transmembrane</keyword>
<feature type="region of interest" description="Disordered" evidence="1">
    <location>
        <begin position="382"/>
        <end position="401"/>
    </location>
</feature>
<feature type="transmembrane region" description="Helical" evidence="2">
    <location>
        <begin position="21"/>
        <end position="39"/>
    </location>
</feature>
<dbReference type="Proteomes" id="UP001183420">
    <property type="component" value="Unassembled WGS sequence"/>
</dbReference>
<sequence>MTTSTAVSPDARHLWRRGRGLLLAAVALAVTGLLIALLTSGPSSTLDPRSATPTGSRAIAQLLADRGIDTTVVTTAAEAADLAGPDTTLLVTNPEALTPHTRGLLRSATDAGGRTVLVSPGPATLADLAPEAGVDTIPAPVEERQADCAWPPAERAGSAQLGGYRYRVPADATGCYVAGGLPTLALLPGATAEAGETVLLGSPHPLHNEHLDEYGNAALALQLLGTRQHLVWYLPSAEEAPAAEDQRGLLGLLHPGWRWATLQLLVAAGLAALWRARRLGRVVTERLPVVVHAAETTEGRARLYHQAGARDRAAGALRAATRSRLAPLVGVPPTAAHSPEALPAAVAAHTGEHPATVHQTLFGPAPTDDQALVRLADELDALERRLTPHRPTEPDRKGPTP</sequence>
<dbReference type="EMBL" id="JAVREM010000093">
    <property type="protein sequence ID" value="MDT0323229.1"/>
    <property type="molecule type" value="Genomic_DNA"/>
</dbReference>
<keyword evidence="5" id="KW-1185">Reference proteome</keyword>
<dbReference type="InterPro" id="IPR025646">
    <property type="entry name" value="DUF4350"/>
</dbReference>
<keyword evidence="2" id="KW-1133">Transmembrane helix</keyword>
<evidence type="ECO:0000313" key="5">
    <source>
        <dbReference type="Proteomes" id="UP001183420"/>
    </source>
</evidence>
<dbReference type="Pfam" id="PF14258">
    <property type="entry name" value="DUF4350"/>
    <property type="match status" value="1"/>
</dbReference>
<evidence type="ECO:0000313" key="4">
    <source>
        <dbReference type="EMBL" id="MDT0323229.1"/>
    </source>
</evidence>
<organism evidence="4 5">
    <name type="scientific">Streptomyces millisiae</name>
    <dbReference type="NCBI Taxonomy" id="3075542"/>
    <lineage>
        <taxon>Bacteria</taxon>
        <taxon>Bacillati</taxon>
        <taxon>Actinomycetota</taxon>
        <taxon>Actinomycetes</taxon>
        <taxon>Kitasatosporales</taxon>
        <taxon>Streptomycetaceae</taxon>
        <taxon>Streptomyces</taxon>
    </lineage>
</organism>
<feature type="domain" description="DUF4350" evidence="3">
    <location>
        <begin position="49"/>
        <end position="224"/>
    </location>
</feature>
<comment type="caution">
    <text evidence="4">The sequence shown here is derived from an EMBL/GenBank/DDBJ whole genome shotgun (WGS) entry which is preliminary data.</text>
</comment>
<protein>
    <submittedName>
        <fullName evidence="4">DUF4350 domain-containing protein</fullName>
    </submittedName>
</protein>